<evidence type="ECO:0000259" key="5">
    <source>
        <dbReference type="Pfam" id="PF08241"/>
    </source>
</evidence>
<protein>
    <submittedName>
        <fullName evidence="7">Class I SAM-dependent methyltransferase</fullName>
        <ecNumber evidence="7">2.1.1.-</ecNumber>
    </submittedName>
</protein>
<dbReference type="RefSeq" id="WP_348269172.1">
    <property type="nucleotide sequence ID" value="NZ_CP121194.1"/>
</dbReference>
<evidence type="ECO:0000313" key="7">
    <source>
        <dbReference type="EMBL" id="XBH15212.1"/>
    </source>
</evidence>
<dbReference type="EMBL" id="CP121194">
    <property type="protein sequence ID" value="XBH11682.1"/>
    <property type="molecule type" value="Genomic_DNA"/>
</dbReference>
<evidence type="ECO:0000256" key="1">
    <source>
        <dbReference type="ARBA" id="ARBA00022603"/>
    </source>
</evidence>
<accession>A0AAU7D2V9</accession>
<feature type="compositionally biased region" description="Polar residues" evidence="4">
    <location>
        <begin position="245"/>
        <end position="258"/>
    </location>
</feature>
<evidence type="ECO:0000313" key="6">
    <source>
        <dbReference type="EMBL" id="XBH11682.1"/>
    </source>
</evidence>
<dbReference type="GO" id="GO:0032259">
    <property type="term" value="P:methylation"/>
    <property type="evidence" value="ECO:0007669"/>
    <property type="project" value="UniProtKB-KW"/>
</dbReference>
<dbReference type="CDD" id="cd02440">
    <property type="entry name" value="AdoMet_MTases"/>
    <property type="match status" value="1"/>
</dbReference>
<feature type="domain" description="Methyltransferase type 11" evidence="5">
    <location>
        <begin position="50"/>
        <end position="144"/>
    </location>
</feature>
<accession>A0AAU7DDJ6</accession>
<proteinExistence type="predicted"/>
<dbReference type="InterPro" id="IPR013216">
    <property type="entry name" value="Methyltransf_11"/>
</dbReference>
<name>A0AAU7DDJ6_9BACT</name>
<gene>
    <name evidence="6" type="ORF">P4G45_08145</name>
    <name evidence="7" type="ORF">P8936_08615</name>
</gene>
<dbReference type="PANTHER" id="PTHR43464">
    <property type="entry name" value="METHYLTRANSFERASE"/>
    <property type="match status" value="1"/>
</dbReference>
<dbReference type="PANTHER" id="PTHR43464:SF19">
    <property type="entry name" value="UBIQUINONE BIOSYNTHESIS O-METHYLTRANSFERASE, MITOCHONDRIAL"/>
    <property type="match status" value="1"/>
</dbReference>
<keyword evidence="3" id="KW-0949">S-adenosyl-L-methionine</keyword>
<dbReference type="Gene3D" id="3.40.50.150">
    <property type="entry name" value="Vaccinia Virus protein VP39"/>
    <property type="match status" value="1"/>
</dbReference>
<evidence type="ECO:0000256" key="3">
    <source>
        <dbReference type="ARBA" id="ARBA00022691"/>
    </source>
</evidence>
<dbReference type="EMBL" id="CP121195">
    <property type="protein sequence ID" value="XBH15212.1"/>
    <property type="molecule type" value="Genomic_DNA"/>
</dbReference>
<dbReference type="SUPFAM" id="SSF53335">
    <property type="entry name" value="S-adenosyl-L-methionine-dependent methyltransferases"/>
    <property type="match status" value="1"/>
</dbReference>
<dbReference type="InterPro" id="IPR029063">
    <property type="entry name" value="SAM-dependent_MTases_sf"/>
</dbReference>
<reference evidence="7" key="1">
    <citation type="submission" date="2023-03" db="EMBL/GenBank/DDBJ databases">
        <title>Edaphobacter sp.</title>
        <authorList>
            <person name="Huber K.J."/>
            <person name="Papendorf J."/>
            <person name="Pilke C."/>
            <person name="Bunk B."/>
            <person name="Sproeer C."/>
            <person name="Pester M."/>
        </authorList>
    </citation>
    <scope>NUCLEOTIDE SEQUENCE</scope>
    <source>
        <strain evidence="6">DSM 109919</strain>
        <strain evidence="7">DSM 109920</strain>
    </source>
</reference>
<keyword evidence="1 7" id="KW-0489">Methyltransferase</keyword>
<dbReference type="GO" id="GO:0008757">
    <property type="term" value="F:S-adenosylmethionine-dependent methyltransferase activity"/>
    <property type="evidence" value="ECO:0007669"/>
    <property type="project" value="InterPro"/>
</dbReference>
<keyword evidence="2 7" id="KW-0808">Transferase</keyword>
<dbReference type="Pfam" id="PF08241">
    <property type="entry name" value="Methyltransf_11"/>
    <property type="match status" value="1"/>
</dbReference>
<evidence type="ECO:0000256" key="4">
    <source>
        <dbReference type="SAM" id="MobiDB-lite"/>
    </source>
</evidence>
<organism evidence="7">
    <name type="scientific">Edaphobacter paludis</name>
    <dbReference type="NCBI Taxonomy" id="3035702"/>
    <lineage>
        <taxon>Bacteria</taxon>
        <taxon>Pseudomonadati</taxon>
        <taxon>Acidobacteriota</taxon>
        <taxon>Terriglobia</taxon>
        <taxon>Terriglobales</taxon>
        <taxon>Acidobacteriaceae</taxon>
        <taxon>Edaphobacter</taxon>
    </lineage>
</organism>
<dbReference type="AlphaFoldDB" id="A0AAU7DDJ6"/>
<feature type="region of interest" description="Disordered" evidence="4">
    <location>
        <begin position="243"/>
        <end position="264"/>
    </location>
</feature>
<dbReference type="EC" id="2.1.1.-" evidence="7"/>
<evidence type="ECO:0000256" key="2">
    <source>
        <dbReference type="ARBA" id="ARBA00022679"/>
    </source>
</evidence>
<sequence length="264" mass="29907">MTQPQNIYDNPEFFQGYRELRESGSSLNNILEQPALWSMLPASLTGMRVLDLGRGFGNFARKARQGGARQVLGIDISKQMLAYARELTLDDGIQYRRASIEALDLGSQRFDLTVSSLALHYVRNYAAAVVRVALLLKERGRFVFSVEHPICTAMAQQQWTRDDAGQALSWPVDQYQSEGERQTKWFVDKVAKYHRTIETYVSVLIENGFCLRGLREPKPAVATSPLIPDLDLHRRRPPFLVLSADLQSASPRNEQATNHNRRSA</sequence>
<dbReference type="KEGG" id="epl:P4G45_08145"/>